<gene>
    <name evidence="1" type="ORF">L6452_32179</name>
</gene>
<name>A0ACB8Z843_ARCLA</name>
<accession>A0ACB8Z843</accession>
<dbReference type="EMBL" id="CM042057">
    <property type="protein sequence ID" value="KAI3692365.1"/>
    <property type="molecule type" value="Genomic_DNA"/>
</dbReference>
<evidence type="ECO:0000313" key="2">
    <source>
        <dbReference type="Proteomes" id="UP001055879"/>
    </source>
</evidence>
<organism evidence="1 2">
    <name type="scientific">Arctium lappa</name>
    <name type="common">Greater burdock</name>
    <name type="synonym">Lappa major</name>
    <dbReference type="NCBI Taxonomy" id="4217"/>
    <lineage>
        <taxon>Eukaryota</taxon>
        <taxon>Viridiplantae</taxon>
        <taxon>Streptophyta</taxon>
        <taxon>Embryophyta</taxon>
        <taxon>Tracheophyta</taxon>
        <taxon>Spermatophyta</taxon>
        <taxon>Magnoliopsida</taxon>
        <taxon>eudicotyledons</taxon>
        <taxon>Gunneridae</taxon>
        <taxon>Pentapetalae</taxon>
        <taxon>asterids</taxon>
        <taxon>campanulids</taxon>
        <taxon>Asterales</taxon>
        <taxon>Asteraceae</taxon>
        <taxon>Carduoideae</taxon>
        <taxon>Cardueae</taxon>
        <taxon>Arctiinae</taxon>
        <taxon>Arctium</taxon>
    </lineage>
</organism>
<keyword evidence="2" id="KW-1185">Reference proteome</keyword>
<comment type="caution">
    <text evidence="1">The sequence shown here is derived from an EMBL/GenBank/DDBJ whole genome shotgun (WGS) entry which is preliminary data.</text>
</comment>
<reference evidence="2" key="1">
    <citation type="journal article" date="2022" name="Mol. Ecol. Resour.">
        <title>The genomes of chicory, endive, great burdock and yacon provide insights into Asteraceae palaeo-polyploidization history and plant inulin production.</title>
        <authorList>
            <person name="Fan W."/>
            <person name="Wang S."/>
            <person name="Wang H."/>
            <person name="Wang A."/>
            <person name="Jiang F."/>
            <person name="Liu H."/>
            <person name="Zhao H."/>
            <person name="Xu D."/>
            <person name="Zhang Y."/>
        </authorList>
    </citation>
    <scope>NUCLEOTIDE SEQUENCE [LARGE SCALE GENOMIC DNA]</scope>
    <source>
        <strain evidence="2">cv. Niubang</strain>
    </source>
</reference>
<sequence length="128" mass="14832">MDTRDVQIITSHGYCYRLNIPSIFVSPARTKSLEKMEATKSPEKMEATKLPEKMDQIDGHGRSWKPPNRWKKRVKKPSATMDVDAAGGHHHLRSTFPCQWEIRHGRFERILWPSSSMLSVVRLEELGF</sequence>
<proteinExistence type="predicted"/>
<protein>
    <submittedName>
        <fullName evidence="1">Uncharacterized protein</fullName>
    </submittedName>
</protein>
<reference evidence="1 2" key="2">
    <citation type="journal article" date="2022" name="Mol. Ecol. Resour.">
        <title>The genomes of chicory, endive, great burdock and yacon provide insights into Asteraceae paleo-polyploidization history and plant inulin production.</title>
        <authorList>
            <person name="Fan W."/>
            <person name="Wang S."/>
            <person name="Wang H."/>
            <person name="Wang A."/>
            <person name="Jiang F."/>
            <person name="Liu H."/>
            <person name="Zhao H."/>
            <person name="Xu D."/>
            <person name="Zhang Y."/>
        </authorList>
    </citation>
    <scope>NUCLEOTIDE SEQUENCE [LARGE SCALE GENOMIC DNA]</scope>
    <source>
        <strain evidence="2">cv. Niubang</strain>
    </source>
</reference>
<evidence type="ECO:0000313" key="1">
    <source>
        <dbReference type="EMBL" id="KAI3692365.1"/>
    </source>
</evidence>
<dbReference type="Proteomes" id="UP001055879">
    <property type="component" value="Linkage Group LG11"/>
</dbReference>